<dbReference type="AlphaFoldDB" id="A0A165B477"/>
<dbReference type="EMBL" id="KV427693">
    <property type="protein sequence ID" value="KZT00192.1"/>
    <property type="molecule type" value="Genomic_DNA"/>
</dbReference>
<feature type="compositionally biased region" description="Polar residues" evidence="1">
    <location>
        <begin position="1"/>
        <end position="10"/>
    </location>
</feature>
<proteinExistence type="predicted"/>
<dbReference type="InParanoid" id="A0A165B477"/>
<dbReference type="Proteomes" id="UP000076871">
    <property type="component" value="Unassembled WGS sequence"/>
</dbReference>
<accession>A0A165B477</accession>
<name>A0A165B477_9APHY</name>
<feature type="region of interest" description="Disordered" evidence="1">
    <location>
        <begin position="1"/>
        <end position="35"/>
    </location>
</feature>
<dbReference type="GeneID" id="63819995"/>
<dbReference type="OrthoDB" id="298012at2759"/>
<dbReference type="RefSeq" id="XP_040757932.1">
    <property type="nucleotide sequence ID" value="XM_040902964.1"/>
</dbReference>
<evidence type="ECO:0000313" key="3">
    <source>
        <dbReference type="Proteomes" id="UP000076871"/>
    </source>
</evidence>
<gene>
    <name evidence="2" type="ORF">LAESUDRAFT_563604</name>
</gene>
<organism evidence="2 3">
    <name type="scientific">Laetiporus sulphureus 93-53</name>
    <dbReference type="NCBI Taxonomy" id="1314785"/>
    <lineage>
        <taxon>Eukaryota</taxon>
        <taxon>Fungi</taxon>
        <taxon>Dikarya</taxon>
        <taxon>Basidiomycota</taxon>
        <taxon>Agaricomycotina</taxon>
        <taxon>Agaricomycetes</taxon>
        <taxon>Polyporales</taxon>
        <taxon>Laetiporus</taxon>
    </lineage>
</organism>
<protein>
    <submittedName>
        <fullName evidence="2">Uncharacterized protein</fullName>
    </submittedName>
</protein>
<keyword evidence="3" id="KW-1185">Reference proteome</keyword>
<reference evidence="2 3" key="1">
    <citation type="journal article" date="2016" name="Mol. Biol. Evol.">
        <title>Comparative Genomics of Early-Diverging Mushroom-Forming Fungi Provides Insights into the Origins of Lignocellulose Decay Capabilities.</title>
        <authorList>
            <person name="Nagy L.G."/>
            <person name="Riley R."/>
            <person name="Tritt A."/>
            <person name="Adam C."/>
            <person name="Daum C."/>
            <person name="Floudas D."/>
            <person name="Sun H."/>
            <person name="Yadav J.S."/>
            <person name="Pangilinan J."/>
            <person name="Larsson K.H."/>
            <person name="Matsuura K."/>
            <person name="Barry K."/>
            <person name="Labutti K."/>
            <person name="Kuo R."/>
            <person name="Ohm R.A."/>
            <person name="Bhattacharya S.S."/>
            <person name="Shirouzu T."/>
            <person name="Yoshinaga Y."/>
            <person name="Martin F.M."/>
            <person name="Grigoriev I.V."/>
            <person name="Hibbett D.S."/>
        </authorList>
    </citation>
    <scope>NUCLEOTIDE SEQUENCE [LARGE SCALE GENOMIC DNA]</scope>
    <source>
        <strain evidence="2 3">93-53</strain>
    </source>
</reference>
<evidence type="ECO:0000256" key="1">
    <source>
        <dbReference type="SAM" id="MobiDB-lite"/>
    </source>
</evidence>
<sequence>MRPSSTSYLDTCQGAASKGERIRHGMRGTPQQRNHAGYSHLNYMPRIQLYQAIDIVHPETGVNMNTMIPGLVKYSHVRKDILNERGTVDPAKFKVISGWMTSRMLISRARTRCKYRCGLRKRREYRPH</sequence>
<evidence type="ECO:0000313" key="2">
    <source>
        <dbReference type="EMBL" id="KZT00192.1"/>
    </source>
</evidence>